<dbReference type="OrthoDB" id="7595944at2"/>
<sequence length="278" mass="33020">MAKTKVLITVTTYPLPSRSYDELVCTAGVLEDGTWIRIYPVPFKFLQGFKDGQKLSSFKYHWVEMDLVKREDDFRPESHSPSDYDFSKVLSIGKVNTKNNWQERKHYCLKNVYTNKGKLIEDSKAPNNISLVTFKPSKITSFEIVDDEREWKEVWKELRKQGDLFDQDKETEIQIRKLPYKFYYNFLDDEGVSSRLMIEDWEIGALYWNCLKASEGNEILALQKVRERYESQFINHNDIYLFLGTTKEWHLRRGKNPFVIIGVFYPLIQKEEQLSLFF</sequence>
<dbReference type="KEGG" id="ccas:EIB73_10830"/>
<keyword evidence="2" id="KW-1185">Reference proteome</keyword>
<dbReference type="EMBL" id="CP034159">
    <property type="protein sequence ID" value="AZI33648.1"/>
    <property type="molecule type" value="Genomic_DNA"/>
</dbReference>
<organism evidence="1 2">
    <name type="scientific">Kaistella carnis</name>
    <dbReference type="NCBI Taxonomy" id="1241979"/>
    <lineage>
        <taxon>Bacteria</taxon>
        <taxon>Pseudomonadati</taxon>
        <taxon>Bacteroidota</taxon>
        <taxon>Flavobacteriia</taxon>
        <taxon>Flavobacteriales</taxon>
        <taxon>Weeksellaceae</taxon>
        <taxon>Chryseobacterium group</taxon>
        <taxon>Kaistella</taxon>
    </lineage>
</organism>
<name>A0A3G8XLC8_9FLAO</name>
<proteinExistence type="predicted"/>
<dbReference type="AlphaFoldDB" id="A0A3G8XLC8"/>
<evidence type="ECO:0000313" key="2">
    <source>
        <dbReference type="Proteomes" id="UP000270185"/>
    </source>
</evidence>
<gene>
    <name evidence="1" type="ORF">EIB73_10830</name>
</gene>
<dbReference type="Proteomes" id="UP000270185">
    <property type="component" value="Chromosome"/>
</dbReference>
<evidence type="ECO:0000313" key="1">
    <source>
        <dbReference type="EMBL" id="AZI33648.1"/>
    </source>
</evidence>
<reference evidence="2" key="1">
    <citation type="submission" date="2018-11" db="EMBL/GenBank/DDBJ databases">
        <title>Proposal to divide the Flavobacteriaceae and reorganize its genera based on Amino Acid Identity values calculated from whole genome sequences.</title>
        <authorList>
            <person name="Nicholson A.C."/>
            <person name="Gulvik C.A."/>
            <person name="Whitney A.M."/>
            <person name="Humrighouse B.W."/>
            <person name="Bell M."/>
            <person name="Holmes B."/>
            <person name="Steigerwalt A.G."/>
            <person name="Villarma A."/>
            <person name="Sheth M."/>
            <person name="Batra D."/>
            <person name="Pryor J."/>
            <person name="Bernardet J.-F."/>
            <person name="Hugo C."/>
            <person name="Kampfer P."/>
            <person name="Newman J.D."/>
            <person name="McQuiston J.R."/>
        </authorList>
    </citation>
    <scope>NUCLEOTIDE SEQUENCE [LARGE SCALE GENOMIC DNA]</scope>
    <source>
        <strain evidence="2">G0081</strain>
    </source>
</reference>
<dbReference type="RefSeq" id="WP_125025289.1">
    <property type="nucleotide sequence ID" value="NZ_CP034159.1"/>
</dbReference>
<protein>
    <submittedName>
        <fullName evidence="1">Uncharacterized protein</fullName>
    </submittedName>
</protein>
<accession>A0A3G8XLC8</accession>